<keyword evidence="5" id="KW-1185">Reference proteome</keyword>
<dbReference type="PROSITE" id="PS50062">
    <property type="entry name" value="BCL2_FAMILY"/>
    <property type="match status" value="1"/>
</dbReference>
<dbReference type="PANTHER" id="PTHR46005">
    <property type="entry name" value="RHO GTPASE-ACTIVATING PROTEIN 190"/>
    <property type="match status" value="1"/>
</dbReference>
<dbReference type="Gene3D" id="1.10.555.10">
    <property type="entry name" value="Rho GTPase activation protein"/>
    <property type="match status" value="1"/>
</dbReference>
<dbReference type="Proteomes" id="UP001164746">
    <property type="component" value="Chromosome 1"/>
</dbReference>
<organism evidence="4 5">
    <name type="scientific">Mya arenaria</name>
    <name type="common">Soft-shell clam</name>
    <dbReference type="NCBI Taxonomy" id="6604"/>
    <lineage>
        <taxon>Eukaryota</taxon>
        <taxon>Metazoa</taxon>
        <taxon>Spiralia</taxon>
        <taxon>Lophotrochozoa</taxon>
        <taxon>Mollusca</taxon>
        <taxon>Bivalvia</taxon>
        <taxon>Autobranchia</taxon>
        <taxon>Heteroconchia</taxon>
        <taxon>Euheterodonta</taxon>
        <taxon>Imparidentia</taxon>
        <taxon>Neoheterodontei</taxon>
        <taxon>Myida</taxon>
        <taxon>Myoidea</taxon>
        <taxon>Myidae</taxon>
        <taxon>Mya</taxon>
    </lineage>
</organism>
<dbReference type="SUPFAM" id="SSF48350">
    <property type="entry name" value="GTPase activation domain, GAP"/>
    <property type="match status" value="1"/>
</dbReference>
<evidence type="ECO:0000313" key="5">
    <source>
        <dbReference type="Proteomes" id="UP001164746"/>
    </source>
</evidence>
<dbReference type="PANTHER" id="PTHR46005:SF4">
    <property type="entry name" value="RHO GTPASE-ACTIVATING PROTEIN 190"/>
    <property type="match status" value="1"/>
</dbReference>
<dbReference type="InterPro" id="IPR008936">
    <property type="entry name" value="Rho_GTPase_activation_prot"/>
</dbReference>
<dbReference type="InterPro" id="IPR000198">
    <property type="entry name" value="RhoGAP_dom"/>
</dbReference>
<dbReference type="InterPro" id="IPR051978">
    <property type="entry name" value="Rho-GAP_domain"/>
</dbReference>
<dbReference type="InterPro" id="IPR046371">
    <property type="entry name" value="Bcl-2_BH1-3"/>
</dbReference>
<dbReference type="SMART" id="SM00337">
    <property type="entry name" value="BCL"/>
    <property type="match status" value="1"/>
</dbReference>
<dbReference type="Pfam" id="PF00620">
    <property type="entry name" value="RhoGAP"/>
    <property type="match status" value="1"/>
</dbReference>
<name>A0ABY7DDL5_MYAAR</name>
<dbReference type="Pfam" id="PF00452">
    <property type="entry name" value="Bcl-2"/>
    <property type="match status" value="1"/>
</dbReference>
<accession>A0ABY7DDL5</accession>
<dbReference type="SMART" id="SM00324">
    <property type="entry name" value="RhoGAP"/>
    <property type="match status" value="1"/>
</dbReference>
<evidence type="ECO:0000313" key="4">
    <source>
        <dbReference type="EMBL" id="WAQ95126.1"/>
    </source>
</evidence>
<dbReference type="Gene3D" id="1.10.437.10">
    <property type="entry name" value="Blc2-like"/>
    <property type="match status" value="1"/>
</dbReference>
<dbReference type="InterPro" id="IPR002475">
    <property type="entry name" value="Bcl2-like"/>
</dbReference>
<evidence type="ECO:0000256" key="2">
    <source>
        <dbReference type="ARBA" id="ARBA00022703"/>
    </source>
</evidence>
<dbReference type="InterPro" id="IPR036834">
    <property type="entry name" value="Bcl-2-like_sf"/>
</dbReference>
<keyword evidence="2" id="KW-0053">Apoptosis</keyword>
<comment type="similarity">
    <text evidence="1">Belongs to the Bcl-2 family.</text>
</comment>
<gene>
    <name evidence="4" type="ORF">MAR_007597</name>
</gene>
<proteinExistence type="inferred from homology"/>
<dbReference type="PROSITE" id="PS50238">
    <property type="entry name" value="RHOGAP"/>
    <property type="match status" value="1"/>
</dbReference>
<dbReference type="SUPFAM" id="SSF56854">
    <property type="entry name" value="Bcl-2 inhibitors of programmed cell death"/>
    <property type="match status" value="1"/>
</dbReference>
<evidence type="ECO:0000256" key="1">
    <source>
        <dbReference type="ARBA" id="ARBA00009458"/>
    </source>
</evidence>
<protein>
    <submittedName>
        <fullName evidence="4">RG190-like protein</fullName>
    </submittedName>
</protein>
<reference evidence="4" key="1">
    <citation type="submission" date="2022-11" db="EMBL/GenBank/DDBJ databases">
        <title>Centuries of genome instability and evolution in soft-shell clam transmissible cancer (bioRxiv).</title>
        <authorList>
            <person name="Hart S.F.M."/>
            <person name="Yonemitsu M.A."/>
            <person name="Giersch R.M."/>
            <person name="Beal B.F."/>
            <person name="Arriagada G."/>
            <person name="Davis B.W."/>
            <person name="Ostrander E.A."/>
            <person name="Goff S.P."/>
            <person name="Metzger M.J."/>
        </authorList>
    </citation>
    <scope>NUCLEOTIDE SEQUENCE</scope>
    <source>
        <strain evidence="4">MELC-2E11</strain>
        <tissue evidence="4">Siphon/mantle</tissue>
    </source>
</reference>
<sequence>MSDFETMTEFITQDYLRYKLQKTGYDFENISKWPTVYCQTCKSKLETDVFTRCYTCNDANMFTVPEDKTGDAPYERELKLIREMCDASEDEFEKGFRLDTSNINPNKTTVQRTLLKEADKLFEEATQWEGIVSLLILSGSLATRCAIKGYISEAKGIQRNTSWYINDRLGQWMKENGGWEGFSDWAERFNANYSGSPMKEKKQRKQHTLQTIIKTVQNKIKKKDIKATGHSESSYCLTDFAMSPNNPSVPHIIEKCVEFIEAEGLNATGIHRIPGDPDQVDLLTARFEEDSNVDISTLGIEVHAVAMVLRKLFATLTEPLVPVSIYEDLVEVSCVQDKSDCIRALKGFLLQMHPLNFKVLKFLIDHLHKVSQKSEEKSRDSKFLSHYWWPILFRVKFDSFEKMVKYSEILEDLLQTLIEHGMSFSFCPWEEQ</sequence>
<dbReference type="EMBL" id="CP111012">
    <property type="protein sequence ID" value="WAQ95126.1"/>
    <property type="molecule type" value="Genomic_DNA"/>
</dbReference>
<evidence type="ECO:0000259" key="3">
    <source>
        <dbReference type="PROSITE" id="PS50238"/>
    </source>
</evidence>
<feature type="domain" description="Rho-GAP" evidence="3">
    <location>
        <begin position="235"/>
        <end position="425"/>
    </location>
</feature>